<feature type="non-terminal residue" evidence="1">
    <location>
        <position position="1"/>
    </location>
</feature>
<feature type="non-terminal residue" evidence="1">
    <location>
        <position position="156"/>
    </location>
</feature>
<protein>
    <recommendedName>
        <fullName evidence="2">Retrovirus-related Pol polyprotein from transposon TNT 1-94</fullName>
    </recommendedName>
</protein>
<evidence type="ECO:0008006" key="2">
    <source>
        <dbReference type="Google" id="ProtNLM"/>
    </source>
</evidence>
<dbReference type="Proteomes" id="UP000053555">
    <property type="component" value="Unassembled WGS sequence"/>
</dbReference>
<dbReference type="PANTHER" id="PTHR35317">
    <property type="entry name" value="OS04G0629600 PROTEIN"/>
    <property type="match status" value="1"/>
</dbReference>
<dbReference type="Pfam" id="PF14223">
    <property type="entry name" value="Retrotran_gag_2"/>
    <property type="match status" value="1"/>
</dbReference>
<dbReference type="EMBL" id="KN643845">
    <property type="protein sequence ID" value="KHN43720.1"/>
    <property type="molecule type" value="Genomic_DNA"/>
</dbReference>
<evidence type="ECO:0000313" key="1">
    <source>
        <dbReference type="EMBL" id="KHN43720.1"/>
    </source>
</evidence>
<proteinExistence type="predicted"/>
<reference evidence="1" key="1">
    <citation type="submission" date="2014-07" db="EMBL/GenBank/DDBJ databases">
        <title>Identification of a novel salt tolerance gene in wild soybean by whole-genome sequencing.</title>
        <authorList>
            <person name="Lam H.-M."/>
            <person name="Qi X."/>
            <person name="Li M.-W."/>
            <person name="Liu X."/>
            <person name="Xie M."/>
            <person name="Ni M."/>
            <person name="Xu X."/>
        </authorList>
    </citation>
    <scope>NUCLEOTIDE SEQUENCE [LARGE SCALE GENOMIC DNA]</scope>
    <source>
        <tissue evidence="1">Root</tissue>
    </source>
</reference>
<dbReference type="AlphaFoldDB" id="A0A0B2SFD5"/>
<sequence length="156" mass="18235">TVAQMKNHRERKTKKTKAKNCLFSAVSKIIFTRIMNFKSAKQIWDYLRSEYQGCERTKGMQVLNLGREFEMQSMKETETIKGYADRLLGIANRVRLLGKDFPDERIVQKILVTIPEKYESKISALEESKDLSTITLGELINALQAQKQRRMMRQEE</sequence>
<name>A0A0B2SFD5_GLYSO</name>
<dbReference type="PANTHER" id="PTHR35317:SF11">
    <property type="entry name" value="CCHC-TYPE DOMAIN-CONTAINING PROTEIN"/>
    <property type="match status" value="1"/>
</dbReference>
<gene>
    <name evidence="1" type="ORF">glysoja_033721</name>
</gene>
<organism evidence="1">
    <name type="scientific">Glycine soja</name>
    <name type="common">Wild soybean</name>
    <dbReference type="NCBI Taxonomy" id="3848"/>
    <lineage>
        <taxon>Eukaryota</taxon>
        <taxon>Viridiplantae</taxon>
        <taxon>Streptophyta</taxon>
        <taxon>Embryophyta</taxon>
        <taxon>Tracheophyta</taxon>
        <taxon>Spermatophyta</taxon>
        <taxon>Magnoliopsida</taxon>
        <taxon>eudicotyledons</taxon>
        <taxon>Gunneridae</taxon>
        <taxon>Pentapetalae</taxon>
        <taxon>rosids</taxon>
        <taxon>fabids</taxon>
        <taxon>Fabales</taxon>
        <taxon>Fabaceae</taxon>
        <taxon>Papilionoideae</taxon>
        <taxon>50 kb inversion clade</taxon>
        <taxon>NPAAA clade</taxon>
        <taxon>indigoferoid/millettioid clade</taxon>
        <taxon>Phaseoleae</taxon>
        <taxon>Glycine</taxon>
        <taxon>Glycine subgen. Soja</taxon>
    </lineage>
</organism>
<accession>A0A0B2SFD5</accession>